<gene>
    <name evidence="3" type="ORF">OIDMADRAFT_184645</name>
</gene>
<dbReference type="InParanoid" id="A0A0C3CWC6"/>
<accession>A0A0C3CWC6</accession>
<dbReference type="PANTHER" id="PTHR48081">
    <property type="entry name" value="AB HYDROLASE SUPERFAMILY PROTEIN C4A8.06C"/>
    <property type="match status" value="1"/>
</dbReference>
<dbReference type="PANTHER" id="PTHR48081:SF31">
    <property type="entry name" value="STERYL ACETYL HYDROLASE MUG81-RELATED"/>
    <property type="match status" value="1"/>
</dbReference>
<dbReference type="Pfam" id="PF07859">
    <property type="entry name" value="Abhydrolase_3"/>
    <property type="match status" value="1"/>
</dbReference>
<dbReference type="Gene3D" id="3.40.50.1820">
    <property type="entry name" value="alpha/beta hydrolase"/>
    <property type="match status" value="1"/>
</dbReference>
<reference evidence="3 4" key="1">
    <citation type="submission" date="2014-04" db="EMBL/GenBank/DDBJ databases">
        <authorList>
            <consortium name="DOE Joint Genome Institute"/>
            <person name="Kuo A."/>
            <person name="Martino E."/>
            <person name="Perotto S."/>
            <person name="Kohler A."/>
            <person name="Nagy L.G."/>
            <person name="Floudas D."/>
            <person name="Copeland A."/>
            <person name="Barry K.W."/>
            <person name="Cichocki N."/>
            <person name="Veneault-Fourrey C."/>
            <person name="LaButti K."/>
            <person name="Lindquist E.A."/>
            <person name="Lipzen A."/>
            <person name="Lundell T."/>
            <person name="Morin E."/>
            <person name="Murat C."/>
            <person name="Sun H."/>
            <person name="Tunlid A."/>
            <person name="Henrissat B."/>
            <person name="Grigoriev I.V."/>
            <person name="Hibbett D.S."/>
            <person name="Martin F."/>
            <person name="Nordberg H.P."/>
            <person name="Cantor M.N."/>
            <person name="Hua S.X."/>
        </authorList>
    </citation>
    <scope>NUCLEOTIDE SEQUENCE [LARGE SCALE GENOMIC DNA]</scope>
    <source>
        <strain evidence="3 4">Zn</strain>
    </source>
</reference>
<reference evidence="4" key="2">
    <citation type="submission" date="2015-01" db="EMBL/GenBank/DDBJ databases">
        <title>Evolutionary Origins and Diversification of the Mycorrhizal Mutualists.</title>
        <authorList>
            <consortium name="DOE Joint Genome Institute"/>
            <consortium name="Mycorrhizal Genomics Consortium"/>
            <person name="Kohler A."/>
            <person name="Kuo A."/>
            <person name="Nagy L.G."/>
            <person name="Floudas D."/>
            <person name="Copeland A."/>
            <person name="Barry K.W."/>
            <person name="Cichocki N."/>
            <person name="Veneault-Fourrey C."/>
            <person name="LaButti K."/>
            <person name="Lindquist E.A."/>
            <person name="Lipzen A."/>
            <person name="Lundell T."/>
            <person name="Morin E."/>
            <person name="Murat C."/>
            <person name="Riley R."/>
            <person name="Ohm R."/>
            <person name="Sun H."/>
            <person name="Tunlid A."/>
            <person name="Henrissat B."/>
            <person name="Grigoriev I.V."/>
            <person name="Hibbett D.S."/>
            <person name="Martin F."/>
        </authorList>
    </citation>
    <scope>NUCLEOTIDE SEQUENCE [LARGE SCALE GENOMIC DNA]</scope>
    <source>
        <strain evidence="4">Zn</strain>
    </source>
</reference>
<keyword evidence="1" id="KW-0378">Hydrolase</keyword>
<dbReference type="Proteomes" id="UP000054321">
    <property type="component" value="Unassembled WGS sequence"/>
</dbReference>
<dbReference type="InterPro" id="IPR029058">
    <property type="entry name" value="AB_hydrolase_fold"/>
</dbReference>
<protein>
    <recommendedName>
        <fullName evidence="2">Alpha/beta hydrolase fold-3 domain-containing protein</fullName>
    </recommendedName>
</protein>
<dbReference type="AlphaFoldDB" id="A0A0C3CWC6"/>
<dbReference type="STRING" id="913774.A0A0C3CWC6"/>
<organism evidence="3 4">
    <name type="scientific">Oidiodendron maius (strain Zn)</name>
    <dbReference type="NCBI Taxonomy" id="913774"/>
    <lineage>
        <taxon>Eukaryota</taxon>
        <taxon>Fungi</taxon>
        <taxon>Dikarya</taxon>
        <taxon>Ascomycota</taxon>
        <taxon>Pezizomycotina</taxon>
        <taxon>Leotiomycetes</taxon>
        <taxon>Leotiomycetes incertae sedis</taxon>
        <taxon>Myxotrichaceae</taxon>
        <taxon>Oidiodendron</taxon>
    </lineage>
</organism>
<dbReference type="InterPro" id="IPR013094">
    <property type="entry name" value="AB_hydrolase_3"/>
</dbReference>
<name>A0A0C3CWC6_OIDMZ</name>
<dbReference type="GO" id="GO:0016787">
    <property type="term" value="F:hydrolase activity"/>
    <property type="evidence" value="ECO:0007669"/>
    <property type="project" value="UniProtKB-KW"/>
</dbReference>
<proteinExistence type="predicted"/>
<dbReference type="OrthoDB" id="2152029at2759"/>
<dbReference type="EMBL" id="KN832892">
    <property type="protein sequence ID" value="KIM94007.1"/>
    <property type="molecule type" value="Genomic_DNA"/>
</dbReference>
<evidence type="ECO:0000313" key="3">
    <source>
        <dbReference type="EMBL" id="KIM94007.1"/>
    </source>
</evidence>
<feature type="domain" description="Alpha/beta hydrolase fold-3" evidence="2">
    <location>
        <begin position="111"/>
        <end position="329"/>
    </location>
</feature>
<dbReference type="InterPro" id="IPR050300">
    <property type="entry name" value="GDXG_lipolytic_enzyme"/>
</dbReference>
<evidence type="ECO:0000259" key="2">
    <source>
        <dbReference type="Pfam" id="PF07859"/>
    </source>
</evidence>
<evidence type="ECO:0000313" key="4">
    <source>
        <dbReference type="Proteomes" id="UP000054321"/>
    </source>
</evidence>
<dbReference type="SUPFAM" id="SSF53474">
    <property type="entry name" value="alpha/beta-Hydrolases"/>
    <property type="match status" value="1"/>
</dbReference>
<sequence>MSSAKSISFWQKLDFLPAVFQISCETLAAAIWWPLRGEKAPRTFKRHILLTLMRKTFARLSTKQLQLITGSTESNYIAWTRAQKIPFQSIEIPHLNTKAFWIGDAQADNVLLYFHGGGYAMPGSDAHFTLHSQLVSQATQLEKSVAVLALQYDLAPAAHYPRQLTQAVELLRYAITDLKKSPGQILLGGDSAGGNLVFGVLSHILHPHPSIAPIKLSTPLRAAFVSSPVVRFGFTAERFRLNEIFEPSPVSTLKEWITNFLGTSGTDSWNEPGQNDAEWWKGLTDVVKEILITVATDEVMAEDIQEMASKVTTVYTELTLFSSKNDFHAEPGIGLAVGLEESESTRVIKSWVMERLP</sequence>
<keyword evidence="4" id="KW-1185">Reference proteome</keyword>
<dbReference type="HOGENOM" id="CLU_042179_3_0_1"/>
<evidence type="ECO:0000256" key="1">
    <source>
        <dbReference type="ARBA" id="ARBA00022801"/>
    </source>
</evidence>